<dbReference type="OrthoDB" id="7025at10239"/>
<keyword evidence="3" id="KW-1185">Reference proteome</keyword>
<gene>
    <name evidence="2" type="ORF">JENST_109</name>
</gene>
<dbReference type="Pfam" id="PF12705">
    <property type="entry name" value="PDDEXK_1"/>
    <property type="match status" value="1"/>
</dbReference>
<proteinExistence type="predicted"/>
<dbReference type="EMBL" id="KT151955">
    <property type="protein sequence ID" value="ALA07238.1"/>
    <property type="molecule type" value="Genomic_DNA"/>
</dbReference>
<dbReference type="RefSeq" id="YP_009199170.1">
    <property type="nucleotide sequence ID" value="NC_028805.1"/>
</dbReference>
<evidence type="ECO:0000259" key="1">
    <source>
        <dbReference type="Pfam" id="PF12705"/>
    </source>
</evidence>
<dbReference type="Gene3D" id="3.90.320.10">
    <property type="match status" value="1"/>
</dbReference>
<evidence type="ECO:0000313" key="2">
    <source>
        <dbReference type="EMBL" id="ALA07238.1"/>
    </source>
</evidence>
<keyword evidence="2" id="KW-0269">Exonuclease</keyword>
<reference evidence="2 3" key="1">
    <citation type="journal article" date="2015" name="Genome Announc.">
        <title>Genome Sequences of Five Additional Brevibacillus laterosporus Bacteriophages.</title>
        <authorList>
            <person name="Merrill B.D."/>
            <person name="Berg J.A."/>
            <person name="Graves K.A."/>
            <person name="Ward A.T."/>
            <person name="Hilton J.A."/>
            <person name="Wake B.N."/>
            <person name="Grose J.H."/>
            <person name="Breakwell D.P."/>
            <person name="Burnett S.H."/>
        </authorList>
    </citation>
    <scope>NUCLEOTIDE SEQUENCE [LARGE SCALE GENOMIC DNA]</scope>
</reference>
<dbReference type="KEGG" id="vg:26626057"/>
<dbReference type="InterPro" id="IPR011335">
    <property type="entry name" value="Restrct_endonuc-II-like"/>
</dbReference>
<dbReference type="InterPro" id="IPR011604">
    <property type="entry name" value="PDDEXK-like_dom_sf"/>
</dbReference>
<name>A0A0K2CNG2_9CAUD</name>
<dbReference type="GO" id="GO:0004527">
    <property type="term" value="F:exonuclease activity"/>
    <property type="evidence" value="ECO:0007669"/>
    <property type="project" value="UniProtKB-KW"/>
</dbReference>
<dbReference type="GeneID" id="26626057"/>
<evidence type="ECO:0000313" key="3">
    <source>
        <dbReference type="Proteomes" id="UP000208104"/>
    </source>
</evidence>
<dbReference type="InterPro" id="IPR038726">
    <property type="entry name" value="PDDEXK_AddAB-type"/>
</dbReference>
<accession>A0A0K2CNG2</accession>
<protein>
    <submittedName>
        <fullName evidence="2">Putative RecB family exonuclease</fullName>
    </submittedName>
</protein>
<keyword evidence="2" id="KW-0540">Nuclease</keyword>
<dbReference type="Proteomes" id="UP000208104">
    <property type="component" value="Segment"/>
</dbReference>
<sequence>MQSLPITQLSNSSLDRFEACPLTYYHRYMNPDKPKQEGVVNFYAQYGSLMHFFAEYYPRTNFYRDIPFTVSRENNKENIHSYMDSYGNRLMEREQGLTLKEMLAIYEELFPMIEFPTPEKKNEYYSQGLTFIFSLPDMDWSKVVGIETAFKIDLIAGLPPLIGFIDKVERDENGLIVTDYKTSKPYSKNAIMQKSQLQKYGMACYFLFGEIPHTYRYHFTRFNKIAEVSIPLEDLTRVKNTIHFQFMKMLHYRNSGNFPAQYQEFYCKNFCGYSRLCPTFQAYNS</sequence>
<organism evidence="2 3">
    <name type="scientific">Brevibacillus phage Jenst</name>
    <dbReference type="NCBI Taxonomy" id="1691954"/>
    <lineage>
        <taxon>Viruses</taxon>
        <taxon>Duplodnaviria</taxon>
        <taxon>Heunggongvirae</taxon>
        <taxon>Uroviricota</taxon>
        <taxon>Caudoviricetes</taxon>
        <taxon>Jenstvirus</taxon>
        <taxon>Jenstvirus jenst</taxon>
    </lineage>
</organism>
<feature type="domain" description="PD-(D/E)XK endonuclease-like" evidence="1">
    <location>
        <begin position="8"/>
        <end position="278"/>
    </location>
</feature>
<keyword evidence="2" id="KW-0378">Hydrolase</keyword>
<dbReference type="SUPFAM" id="SSF52980">
    <property type="entry name" value="Restriction endonuclease-like"/>
    <property type="match status" value="1"/>
</dbReference>